<sequence length="679" mass="72092">MMQKKHWGYKGILLVVITILLISMVGCNSASNKADEGAVENDQKPAAASPSQPTGAGTSDKSAALSFKPGKYTAKGNGKNGPIEVETEFTDTAIKDVKVLSQSETEGIAQGPLKIVPEKIVSEQTLAIDAVSGASMTTKGILEAVEDCAKQAGGDLTVLKQAKATAENKEVEEITVDVAVVGAGAAGTAAALAAEDSGASVVLLEKTATPMGAGTMAGGMFAADSQQQKDKKATVSKQWLYDQYMAASDGYMNSLLVRNIIDEAGTTVDWLNANGAKMTLVDAGTGFAFEHIGMPATLHGYQEGGTVAITKLIKSFEAKSGQVRFSTPVTELLTDSNGAVTGVMAKKEDGSHLKVNAKAVVIATGGFGGNNEMMEKYFGKKFTPGQIATNTGDGIQMAWKAGADPYGMTSTQYFAQIFTPEEIVKMAPINKDWYSLTKFSEYPNLRVNTLGQRFSDETKVTLFAVHGAEIHMQPKETEFLILDSAMLNTIKKKGLAAIEPHFSKWKGKRQFYMEFNEPNDTDTILAAENTPTDYTPLLDSMKGTGVVHRAGTLEALAQEIGVDKDTFLASAKQYNTAIAQGNDPMFFSDTKRLVPLKQGPYYAIKYVGRNLGTLGGVRINEKIEATDSDGRAIPGLYVAGADAGGMYGQAYVDFEGGTLGFAYTSGRLAGIHAAGYSHK</sequence>
<dbReference type="Pfam" id="PF00890">
    <property type="entry name" value="FAD_binding_2"/>
    <property type="match status" value="1"/>
</dbReference>
<dbReference type="SUPFAM" id="SSF56425">
    <property type="entry name" value="Succinate dehydrogenase/fumarate reductase flavoprotein, catalytic domain"/>
    <property type="match status" value="1"/>
</dbReference>
<dbReference type="Gene3D" id="3.90.700.10">
    <property type="entry name" value="Succinate dehydrogenase/fumarate reductase flavoprotein, catalytic domain"/>
    <property type="match status" value="1"/>
</dbReference>
<dbReference type="Gene3D" id="3.50.50.60">
    <property type="entry name" value="FAD/NAD(P)-binding domain"/>
    <property type="match status" value="1"/>
</dbReference>
<dbReference type="SUPFAM" id="SSF51905">
    <property type="entry name" value="FAD/NAD(P)-binding domain"/>
    <property type="match status" value="1"/>
</dbReference>
<keyword evidence="5" id="KW-0285">Flavoprotein</keyword>
<dbReference type="PRINTS" id="PR00411">
    <property type="entry name" value="PNDRDTASEI"/>
</dbReference>
<comment type="catalytic activity">
    <reaction evidence="8">
        <text>dihydrourocanate + A = urocanate + AH2</text>
        <dbReference type="Rhea" id="RHEA:36059"/>
        <dbReference type="ChEBI" id="CHEBI:13193"/>
        <dbReference type="ChEBI" id="CHEBI:17499"/>
        <dbReference type="ChEBI" id="CHEBI:27247"/>
        <dbReference type="ChEBI" id="CHEBI:72991"/>
        <dbReference type="EC" id="1.3.99.33"/>
    </reaction>
</comment>
<dbReference type="InterPro" id="IPR003953">
    <property type="entry name" value="FAD-dep_OxRdtase_2_FAD-bd"/>
</dbReference>
<feature type="region of interest" description="Disordered" evidence="9">
    <location>
        <begin position="32"/>
        <end position="62"/>
    </location>
</feature>
<keyword evidence="6" id="KW-0274">FAD</keyword>
<dbReference type="InterPro" id="IPR036188">
    <property type="entry name" value="FAD/NAD-bd_sf"/>
</dbReference>
<comment type="cofactor">
    <cofactor evidence="2">
        <name>FAD</name>
        <dbReference type="ChEBI" id="CHEBI:57692"/>
    </cofactor>
</comment>
<accession>A0ABW5FKB8</accession>
<evidence type="ECO:0000256" key="7">
    <source>
        <dbReference type="ARBA" id="ARBA00023002"/>
    </source>
</evidence>
<dbReference type="PANTHER" id="PTHR43400">
    <property type="entry name" value="FUMARATE REDUCTASE"/>
    <property type="match status" value="1"/>
</dbReference>
<feature type="domain" description="FMN-binding" evidence="10">
    <location>
        <begin position="78"/>
        <end position="152"/>
    </location>
</feature>
<evidence type="ECO:0000256" key="4">
    <source>
        <dbReference type="ARBA" id="ARBA00015872"/>
    </source>
</evidence>
<gene>
    <name evidence="11" type="ORF">ACFSX3_30725</name>
</gene>
<dbReference type="EMBL" id="JBHUKY010000096">
    <property type="protein sequence ID" value="MFD2414227.1"/>
    <property type="molecule type" value="Genomic_DNA"/>
</dbReference>
<keyword evidence="7" id="KW-0560">Oxidoreductase</keyword>
<dbReference type="Pfam" id="PF04205">
    <property type="entry name" value="FMN_bind"/>
    <property type="match status" value="1"/>
</dbReference>
<dbReference type="InterPro" id="IPR050315">
    <property type="entry name" value="FAD-oxidoreductase_2"/>
</dbReference>
<evidence type="ECO:0000256" key="1">
    <source>
        <dbReference type="ARBA" id="ARBA00001917"/>
    </source>
</evidence>
<evidence type="ECO:0000256" key="5">
    <source>
        <dbReference type="ARBA" id="ARBA00022630"/>
    </source>
</evidence>
<comment type="caution">
    <text evidence="11">The sequence shown here is derived from an EMBL/GenBank/DDBJ whole genome shotgun (WGS) entry which is preliminary data.</text>
</comment>
<evidence type="ECO:0000313" key="12">
    <source>
        <dbReference type="Proteomes" id="UP001597448"/>
    </source>
</evidence>
<dbReference type="RefSeq" id="WP_209994290.1">
    <property type="nucleotide sequence ID" value="NZ_JBHSVQ010000001.1"/>
</dbReference>
<dbReference type="InterPro" id="IPR027477">
    <property type="entry name" value="Succ_DH/fumarate_Rdtase_cat_sf"/>
</dbReference>
<dbReference type="InterPro" id="IPR007329">
    <property type="entry name" value="FMN-bd"/>
</dbReference>
<protein>
    <recommendedName>
        <fullName evidence="4">Urocanate reductase</fullName>
        <ecNumber evidence="3">1.3.99.33</ecNumber>
    </recommendedName>
</protein>
<evidence type="ECO:0000256" key="3">
    <source>
        <dbReference type="ARBA" id="ARBA00013137"/>
    </source>
</evidence>
<organism evidence="11 12">
    <name type="scientific">Paenibacillus rhizoplanae</name>
    <dbReference type="NCBI Taxonomy" id="1917181"/>
    <lineage>
        <taxon>Bacteria</taxon>
        <taxon>Bacillati</taxon>
        <taxon>Bacillota</taxon>
        <taxon>Bacilli</taxon>
        <taxon>Bacillales</taxon>
        <taxon>Paenibacillaceae</taxon>
        <taxon>Paenibacillus</taxon>
    </lineage>
</organism>
<dbReference type="SMART" id="SM00900">
    <property type="entry name" value="FMN_bind"/>
    <property type="match status" value="1"/>
</dbReference>
<proteinExistence type="predicted"/>
<reference evidence="12" key="1">
    <citation type="journal article" date="2019" name="Int. J. Syst. Evol. Microbiol.">
        <title>The Global Catalogue of Microorganisms (GCM) 10K type strain sequencing project: providing services to taxonomists for standard genome sequencing and annotation.</title>
        <authorList>
            <consortium name="The Broad Institute Genomics Platform"/>
            <consortium name="The Broad Institute Genome Sequencing Center for Infectious Disease"/>
            <person name="Wu L."/>
            <person name="Ma J."/>
        </authorList>
    </citation>
    <scope>NUCLEOTIDE SEQUENCE [LARGE SCALE GENOMIC DNA]</scope>
    <source>
        <strain evidence="12">CCM 8725</strain>
    </source>
</reference>
<evidence type="ECO:0000313" key="11">
    <source>
        <dbReference type="EMBL" id="MFD2414227.1"/>
    </source>
</evidence>
<name>A0ABW5FKB8_9BACL</name>
<dbReference type="EC" id="1.3.99.33" evidence="3"/>
<evidence type="ECO:0000256" key="6">
    <source>
        <dbReference type="ARBA" id="ARBA00022827"/>
    </source>
</evidence>
<evidence type="ECO:0000256" key="9">
    <source>
        <dbReference type="SAM" id="MobiDB-lite"/>
    </source>
</evidence>
<dbReference type="PROSITE" id="PS51257">
    <property type="entry name" value="PROKAR_LIPOPROTEIN"/>
    <property type="match status" value="1"/>
</dbReference>
<evidence type="ECO:0000256" key="8">
    <source>
        <dbReference type="ARBA" id="ARBA00049922"/>
    </source>
</evidence>
<dbReference type="PANTHER" id="PTHR43400:SF10">
    <property type="entry name" value="3-OXOSTEROID 1-DEHYDROGENASE"/>
    <property type="match status" value="1"/>
</dbReference>
<feature type="compositionally biased region" description="Polar residues" evidence="9">
    <location>
        <begin position="49"/>
        <end position="61"/>
    </location>
</feature>
<evidence type="ECO:0000256" key="2">
    <source>
        <dbReference type="ARBA" id="ARBA00001974"/>
    </source>
</evidence>
<dbReference type="Proteomes" id="UP001597448">
    <property type="component" value="Unassembled WGS sequence"/>
</dbReference>
<evidence type="ECO:0000259" key="10">
    <source>
        <dbReference type="SMART" id="SM00900"/>
    </source>
</evidence>
<dbReference type="Gene3D" id="3.90.1010.20">
    <property type="match status" value="1"/>
</dbReference>
<keyword evidence="12" id="KW-1185">Reference proteome</keyword>
<comment type="cofactor">
    <cofactor evidence="1">
        <name>FMN</name>
        <dbReference type="ChEBI" id="CHEBI:58210"/>
    </cofactor>
</comment>